<comment type="catalytic activity">
    <reaction evidence="5">
        <text>(5R)-5-hydroxy-L-lysine + GTP = (5R)-5-phosphooxy-L-lysine + GDP + H(+)</text>
        <dbReference type="Rhea" id="RHEA:19049"/>
        <dbReference type="ChEBI" id="CHEBI:15378"/>
        <dbReference type="ChEBI" id="CHEBI:37565"/>
        <dbReference type="ChEBI" id="CHEBI:57882"/>
        <dbReference type="ChEBI" id="CHEBI:58189"/>
        <dbReference type="ChEBI" id="CHEBI:58357"/>
        <dbReference type="EC" id="2.7.1.81"/>
    </reaction>
</comment>
<feature type="domain" description="Aminoglycoside phosphotransferase" evidence="9">
    <location>
        <begin position="42"/>
        <end position="272"/>
    </location>
</feature>
<protein>
    <recommendedName>
        <fullName evidence="8">Hydroxylysine kinase</fullName>
        <ecNumber evidence="7">2.7.1.81</ecNumber>
    </recommendedName>
</protein>
<dbReference type="GO" id="GO:0047992">
    <property type="term" value="F:hydroxylysine kinase activity"/>
    <property type="evidence" value="ECO:0007669"/>
    <property type="project" value="UniProtKB-EC"/>
</dbReference>
<reference evidence="10 11" key="1">
    <citation type="submission" date="2018-04" db="EMBL/GenBank/DDBJ databases">
        <title>Brenneria corticis sp.nov.</title>
        <authorList>
            <person name="Li Y."/>
        </authorList>
    </citation>
    <scope>NUCLEOTIDE SEQUENCE [LARGE SCALE GENOMIC DNA]</scope>
    <source>
        <strain evidence="10 11">LMG 27715</strain>
    </source>
</reference>
<evidence type="ECO:0000256" key="4">
    <source>
        <dbReference type="ARBA" id="ARBA00022777"/>
    </source>
</evidence>
<proteinExistence type="predicted"/>
<evidence type="ECO:0000256" key="6">
    <source>
        <dbReference type="ARBA" id="ARBA00037368"/>
    </source>
</evidence>
<sequence length="352" mass="39918">MSENMISEKNASEALTAKQSDIDLCFAELVLKRHYAIHKEVKKLHSERDQTFLVGTEYADKYIIKFTHPSEEPLVSNFQTEMMRYINEQAPEFPIQKVIPAISGDYELSLDCLGQQRTVRVVSYLEGMLMANAPQTAKQKRNLGRLGGKLTGILSGFKHPGQDHVLLWDIQHASLLRGYMSAVIAPERQAMLNFCLDNFERRVKPRLPSLRKSVVHNDLNGDNVLVDPRYTDNVTAILDFGDSVYTAIVNDIAVGASYQLGLDETLLEGALAFIDGYTSVIPLTPAESSLMFDLILIRMFVRIVITEWRAQQFPENRQYILRNTSMSWLQLEQLLAAPVNDMRSLFQSVCKE</sequence>
<dbReference type="EMBL" id="QDKJ01000011">
    <property type="protein sequence ID" value="PWC11104.1"/>
    <property type="molecule type" value="Genomic_DNA"/>
</dbReference>
<accession>A0A2U1TNX5</accession>
<dbReference type="Proteomes" id="UP000245138">
    <property type="component" value="Unassembled WGS sequence"/>
</dbReference>
<dbReference type="InterPro" id="IPR011009">
    <property type="entry name" value="Kinase-like_dom_sf"/>
</dbReference>
<dbReference type="OrthoDB" id="156345at2"/>
<evidence type="ECO:0000256" key="5">
    <source>
        <dbReference type="ARBA" id="ARBA00036820"/>
    </source>
</evidence>
<comment type="function">
    <text evidence="6">Catalyzes the GTP-dependent phosphorylation of 5-hydroxy-L-lysine.</text>
</comment>
<gene>
    <name evidence="10" type="ORF">B4923_14505</name>
</gene>
<keyword evidence="3 10" id="KW-0808">Transferase</keyword>
<dbReference type="Gene3D" id="3.90.1200.10">
    <property type="match status" value="1"/>
</dbReference>
<dbReference type="GO" id="GO:0005737">
    <property type="term" value="C:cytoplasm"/>
    <property type="evidence" value="ECO:0007669"/>
    <property type="project" value="UniProtKB-SubCell"/>
</dbReference>
<evidence type="ECO:0000313" key="11">
    <source>
        <dbReference type="Proteomes" id="UP000245138"/>
    </source>
</evidence>
<evidence type="ECO:0000256" key="7">
    <source>
        <dbReference type="ARBA" id="ARBA00038873"/>
    </source>
</evidence>
<dbReference type="InterPro" id="IPR050249">
    <property type="entry name" value="Pseudomonas-type_ThrB"/>
</dbReference>
<dbReference type="PANTHER" id="PTHR21064:SF1">
    <property type="entry name" value="HYDROXYLYSINE KINASE"/>
    <property type="match status" value="1"/>
</dbReference>
<evidence type="ECO:0000256" key="2">
    <source>
        <dbReference type="ARBA" id="ARBA00022490"/>
    </source>
</evidence>
<name>A0A2U1TNX5_9GAMM</name>
<keyword evidence="11" id="KW-1185">Reference proteome</keyword>
<dbReference type="EC" id="2.7.1.81" evidence="7"/>
<dbReference type="InterPro" id="IPR002575">
    <property type="entry name" value="Aminoglycoside_PTrfase"/>
</dbReference>
<dbReference type="Pfam" id="PF01636">
    <property type="entry name" value="APH"/>
    <property type="match status" value="1"/>
</dbReference>
<dbReference type="AlphaFoldDB" id="A0A2U1TNX5"/>
<evidence type="ECO:0000256" key="3">
    <source>
        <dbReference type="ARBA" id="ARBA00022679"/>
    </source>
</evidence>
<comment type="subcellular location">
    <subcellularLocation>
        <location evidence="1">Cytoplasm</location>
    </subcellularLocation>
</comment>
<dbReference type="PANTHER" id="PTHR21064">
    <property type="entry name" value="AMINOGLYCOSIDE PHOSPHOTRANSFERASE DOMAIN-CONTAINING PROTEIN-RELATED"/>
    <property type="match status" value="1"/>
</dbReference>
<comment type="caution">
    <text evidence="10">The sequence shown here is derived from an EMBL/GenBank/DDBJ whole genome shotgun (WGS) entry which is preliminary data.</text>
</comment>
<keyword evidence="2" id="KW-0963">Cytoplasm</keyword>
<dbReference type="SUPFAM" id="SSF56112">
    <property type="entry name" value="Protein kinase-like (PK-like)"/>
    <property type="match status" value="1"/>
</dbReference>
<organism evidence="10 11">
    <name type="scientific">Brenneria roseae subsp. americana</name>
    <dbReference type="NCBI Taxonomy" id="1508507"/>
    <lineage>
        <taxon>Bacteria</taxon>
        <taxon>Pseudomonadati</taxon>
        <taxon>Pseudomonadota</taxon>
        <taxon>Gammaproteobacteria</taxon>
        <taxon>Enterobacterales</taxon>
        <taxon>Pectobacteriaceae</taxon>
        <taxon>Brenneria</taxon>
    </lineage>
</organism>
<keyword evidence="4" id="KW-0418">Kinase</keyword>
<evidence type="ECO:0000313" key="10">
    <source>
        <dbReference type="EMBL" id="PWC11104.1"/>
    </source>
</evidence>
<evidence type="ECO:0000256" key="1">
    <source>
        <dbReference type="ARBA" id="ARBA00004496"/>
    </source>
</evidence>
<evidence type="ECO:0000256" key="8">
    <source>
        <dbReference type="ARBA" id="ARBA00040505"/>
    </source>
</evidence>
<dbReference type="RefSeq" id="WP_109055076.1">
    <property type="nucleotide sequence ID" value="NZ_QDKJ01000011.1"/>
</dbReference>
<evidence type="ECO:0000259" key="9">
    <source>
        <dbReference type="Pfam" id="PF01636"/>
    </source>
</evidence>